<comment type="caution">
    <text evidence="1">The sequence shown here is derived from an EMBL/GenBank/DDBJ whole genome shotgun (WGS) entry which is preliminary data.</text>
</comment>
<protein>
    <submittedName>
        <fullName evidence="1">Uncharacterized protein</fullName>
    </submittedName>
</protein>
<organism evidence="1 2">
    <name type="scientific">Clostridium butyricum</name>
    <dbReference type="NCBI Taxonomy" id="1492"/>
    <lineage>
        <taxon>Bacteria</taxon>
        <taxon>Bacillati</taxon>
        <taxon>Bacillota</taxon>
        <taxon>Clostridia</taxon>
        <taxon>Eubacteriales</taxon>
        <taxon>Clostridiaceae</taxon>
        <taxon>Clostridium</taxon>
    </lineage>
</organism>
<sequence>MDDLYQIEGSIVKYKTNFDKVKNNAPEMRQTKEIMDGVFEWVVDPTTKTVTHRTFIPGGKV</sequence>
<proteinExistence type="predicted"/>
<evidence type="ECO:0000313" key="2">
    <source>
        <dbReference type="Proteomes" id="UP000238081"/>
    </source>
</evidence>
<gene>
    <name evidence="1" type="ORF">AWN73_19045</name>
</gene>
<dbReference type="RefSeq" id="WP_043667217.1">
    <property type="nucleotide sequence ID" value="NZ_JSEG01000053.1"/>
</dbReference>
<dbReference type="EMBL" id="LRDH01000147">
    <property type="protein sequence ID" value="PPV12389.1"/>
    <property type="molecule type" value="Genomic_DNA"/>
</dbReference>
<reference evidence="1 2" key="1">
    <citation type="submission" date="2016-01" db="EMBL/GenBank/DDBJ databases">
        <title>Characterization of the Clostridium difficile lineages that are prevalent in Hong Kong and China.</title>
        <authorList>
            <person name="Kwok J.S.-L."/>
            <person name="Lam W.-Y."/>
            <person name="Ip M."/>
            <person name="Chan T.-F."/>
            <person name="Hawkey P.M."/>
            <person name="Tsui S.K.-W."/>
        </authorList>
    </citation>
    <scope>NUCLEOTIDE SEQUENCE [LARGE SCALE GENOMIC DNA]</scope>
    <source>
        <strain evidence="1 2">300064</strain>
    </source>
</reference>
<evidence type="ECO:0000313" key="1">
    <source>
        <dbReference type="EMBL" id="PPV12389.1"/>
    </source>
</evidence>
<name>A0A2S7F6M1_CLOBU</name>
<accession>A0A2S7F6M1</accession>
<dbReference type="Proteomes" id="UP000238081">
    <property type="component" value="Unassembled WGS sequence"/>
</dbReference>
<dbReference type="AlphaFoldDB" id="A0A2S7F6M1"/>